<keyword evidence="2" id="KW-1133">Transmembrane helix</keyword>
<feature type="transmembrane region" description="Helical" evidence="2">
    <location>
        <begin position="64"/>
        <end position="85"/>
    </location>
</feature>
<feature type="compositionally biased region" description="Low complexity" evidence="1">
    <location>
        <begin position="494"/>
        <end position="506"/>
    </location>
</feature>
<keyword evidence="4" id="KW-1185">Reference proteome</keyword>
<feature type="compositionally biased region" description="Basic and acidic residues" evidence="1">
    <location>
        <begin position="298"/>
        <end position="309"/>
    </location>
</feature>
<feature type="compositionally biased region" description="Basic and acidic residues" evidence="1">
    <location>
        <begin position="132"/>
        <end position="145"/>
    </location>
</feature>
<protein>
    <recommendedName>
        <fullName evidence="5">DUF2637 domain-containing protein</fullName>
    </recommendedName>
</protein>
<feature type="compositionally biased region" description="Pro residues" evidence="1">
    <location>
        <begin position="609"/>
        <end position="620"/>
    </location>
</feature>
<feature type="compositionally biased region" description="Low complexity" evidence="1">
    <location>
        <begin position="532"/>
        <end position="543"/>
    </location>
</feature>
<evidence type="ECO:0000313" key="4">
    <source>
        <dbReference type="Proteomes" id="UP000266677"/>
    </source>
</evidence>
<dbReference type="AlphaFoldDB" id="A0A3A4KFC8"/>
<accession>A0A3A4KFC8</accession>
<evidence type="ECO:0000256" key="2">
    <source>
        <dbReference type="SAM" id="Phobius"/>
    </source>
</evidence>
<feature type="compositionally biased region" description="Low complexity" evidence="1">
    <location>
        <begin position="553"/>
        <end position="565"/>
    </location>
</feature>
<evidence type="ECO:0000313" key="3">
    <source>
        <dbReference type="EMBL" id="RJO72036.1"/>
    </source>
</evidence>
<feature type="region of interest" description="Disordered" evidence="1">
    <location>
        <begin position="369"/>
        <end position="622"/>
    </location>
</feature>
<feature type="region of interest" description="Disordered" evidence="1">
    <location>
        <begin position="129"/>
        <end position="169"/>
    </location>
</feature>
<name>A0A3A4KFC8_9NOCA</name>
<comment type="caution">
    <text evidence="3">The sequence shown here is derived from an EMBL/GenBank/DDBJ whole genome shotgun (WGS) entry which is preliminary data.</text>
</comment>
<feature type="region of interest" description="Disordered" evidence="1">
    <location>
        <begin position="210"/>
        <end position="271"/>
    </location>
</feature>
<organism evidence="3 4">
    <name type="scientific">Nocardia panacis</name>
    <dbReference type="NCBI Taxonomy" id="2340916"/>
    <lineage>
        <taxon>Bacteria</taxon>
        <taxon>Bacillati</taxon>
        <taxon>Actinomycetota</taxon>
        <taxon>Actinomycetes</taxon>
        <taxon>Mycobacteriales</taxon>
        <taxon>Nocardiaceae</taxon>
        <taxon>Nocardia</taxon>
    </lineage>
</organism>
<dbReference type="Proteomes" id="UP000266677">
    <property type="component" value="Unassembled WGS sequence"/>
</dbReference>
<dbReference type="EMBL" id="QZFU01000029">
    <property type="protein sequence ID" value="RJO72036.1"/>
    <property type="molecule type" value="Genomic_DNA"/>
</dbReference>
<sequence length="720" mass="75210">MVLGMIWAGVNVQHNLVPSGNLADPLYWLSYGIEAMISIPIITIMVAATTAARWGRELDRGKVVLFEAALLGTTIALNAGPHLAAGELGRAAEYAIAPTMVGVVIWLHAWVSARYALLIDGASLPESPVGHHLSDTDPRPHHIATERGAPIPHTETPDDPRGLPAAETHPQFPIPQVELAPYLPETPLHNFTHWPSARIDHTETLLYHAQSTTHPEPPHAAPQMASGAHHSHAAAPTTDDSTVLHFGGQHPALTVDPLPAKHTADQGKSHRPASAFTAANMPRADQAANRAAHLERTEPHIPDAPRPEHPTVQGLPGPSESQTPGSTDAESTSKSAFDAANQVVRIAERFADRDAAAALPQRMRAVTASERMAHNGSDGSAAVPERTSAAAVDRKTPARPVAASNAKDGALEANTVDKTTNRPSPAPGENAAGSTENRTIPRPDVTRPNSTPGTPDTPDAGHTTGIGNLAPASNSDRPGSATAGWAIPRDEQSSDATAEAAEASAAGSRTPAPNTDHPIGAPNRGGRRSEVAPEAAEPVADSRATARKKRSARSSTSAAEPSEPAIGAGTDSDSGQLDLLAADAPARTEKRRRTRRTAAAEPATAQAPKPAPAPIAPSEPPNAAEVIRAAVESISPEELAADAAMIEAESDDAGIWAVARTIVARRLSDTPVEQLAEILTLADQCWTPTSIAAEVGLQRSAIAQILECARKVRRPYAISG</sequence>
<keyword evidence="2" id="KW-0472">Membrane</keyword>
<evidence type="ECO:0000256" key="1">
    <source>
        <dbReference type="SAM" id="MobiDB-lite"/>
    </source>
</evidence>
<feature type="transmembrane region" description="Helical" evidence="2">
    <location>
        <begin position="28"/>
        <end position="52"/>
    </location>
</feature>
<reference evidence="3 4" key="1">
    <citation type="submission" date="2018-09" db="EMBL/GenBank/DDBJ databases">
        <title>YIM PH21274 draft genome.</title>
        <authorList>
            <person name="Miao C."/>
        </authorList>
    </citation>
    <scope>NUCLEOTIDE SEQUENCE [LARGE SCALE GENOMIC DNA]</scope>
    <source>
        <strain evidence="3 4">YIM PH 21724</strain>
    </source>
</reference>
<feature type="compositionally biased region" description="Low complexity" evidence="1">
    <location>
        <begin position="597"/>
        <end position="608"/>
    </location>
</feature>
<gene>
    <name evidence="3" type="ORF">D5S18_22905</name>
</gene>
<keyword evidence="2" id="KW-0812">Transmembrane</keyword>
<proteinExistence type="predicted"/>
<evidence type="ECO:0008006" key="5">
    <source>
        <dbReference type="Google" id="ProtNLM"/>
    </source>
</evidence>
<feature type="compositionally biased region" description="Polar residues" evidence="1">
    <location>
        <begin position="319"/>
        <end position="335"/>
    </location>
</feature>
<feature type="region of interest" description="Disordered" evidence="1">
    <location>
        <begin position="298"/>
        <end position="336"/>
    </location>
</feature>